<feature type="region of interest" description="Disordered" evidence="11">
    <location>
        <begin position="1"/>
        <end position="145"/>
    </location>
</feature>
<dbReference type="InterPro" id="IPR001736">
    <property type="entry name" value="PLipase_D/transphosphatidylase"/>
</dbReference>
<evidence type="ECO:0000259" key="13">
    <source>
        <dbReference type="PROSITE" id="PS50035"/>
    </source>
</evidence>
<comment type="similarity">
    <text evidence="3">Belongs to the phospholipase D family. C2-PLD subfamily.</text>
</comment>
<evidence type="ECO:0000256" key="7">
    <source>
        <dbReference type="ARBA" id="ARBA00022801"/>
    </source>
</evidence>
<comment type="cofactor">
    <cofactor evidence="2">
        <name>Ca(2+)</name>
        <dbReference type="ChEBI" id="CHEBI:29108"/>
    </cofactor>
</comment>
<dbReference type="GO" id="GO:0046872">
    <property type="term" value="F:metal ion binding"/>
    <property type="evidence" value="ECO:0007669"/>
    <property type="project" value="UniProtKB-KW"/>
</dbReference>
<dbReference type="PROSITE" id="PS50035">
    <property type="entry name" value="PLD"/>
    <property type="match status" value="2"/>
</dbReference>
<dbReference type="CDD" id="cd04015">
    <property type="entry name" value="C2_plant_PLD"/>
    <property type="match status" value="1"/>
</dbReference>
<evidence type="ECO:0000256" key="9">
    <source>
        <dbReference type="ARBA" id="ARBA00022963"/>
    </source>
</evidence>
<dbReference type="PANTHER" id="PTHR18896">
    <property type="entry name" value="PHOSPHOLIPASE D"/>
    <property type="match status" value="1"/>
</dbReference>
<dbReference type="InterPro" id="IPR000008">
    <property type="entry name" value="C2_dom"/>
</dbReference>
<evidence type="ECO:0000256" key="11">
    <source>
        <dbReference type="SAM" id="MobiDB-lite"/>
    </source>
</evidence>
<evidence type="ECO:0000256" key="6">
    <source>
        <dbReference type="ARBA" id="ARBA00022737"/>
    </source>
</evidence>
<feature type="compositionally biased region" description="Polar residues" evidence="11">
    <location>
        <begin position="40"/>
        <end position="50"/>
    </location>
</feature>
<evidence type="ECO:0000256" key="1">
    <source>
        <dbReference type="ARBA" id="ARBA00000798"/>
    </source>
</evidence>
<dbReference type="PROSITE" id="PS50004">
    <property type="entry name" value="C2"/>
    <property type="match status" value="1"/>
</dbReference>
<comment type="catalytic activity">
    <reaction evidence="1">
        <text>a 1,2-diacyl-sn-glycero-3-phosphocholine + H2O = a 1,2-diacyl-sn-glycero-3-phosphate + choline + H(+)</text>
        <dbReference type="Rhea" id="RHEA:14445"/>
        <dbReference type="ChEBI" id="CHEBI:15354"/>
        <dbReference type="ChEBI" id="CHEBI:15377"/>
        <dbReference type="ChEBI" id="CHEBI:15378"/>
        <dbReference type="ChEBI" id="CHEBI:57643"/>
        <dbReference type="ChEBI" id="CHEBI:58608"/>
        <dbReference type="EC" id="3.1.4.4"/>
    </reaction>
</comment>
<evidence type="ECO:0000256" key="10">
    <source>
        <dbReference type="ARBA" id="ARBA00023098"/>
    </source>
</evidence>
<dbReference type="InterPro" id="IPR024632">
    <property type="entry name" value="PLipase_D_C"/>
</dbReference>
<evidence type="ECO:0000259" key="12">
    <source>
        <dbReference type="PROSITE" id="PS50004"/>
    </source>
</evidence>
<sequence length="1008" mass="112014">MTGDVKHGGSGRWGLGRWFSPSRPPAIDPTTPAPPPDIVSSPSYHPPNTSFREDSLRSGPSSEELYPPPQTSGYTTAVPQPPPPAYNSPGSGYRQEEALYPPPHPQYAPNGPQSPLSGTAHGLGHSFHQVADPMGSYSPSEPPHPPQDYGGMQHGSSKYSGRMTDENEYVVAPGNSIQVHGALESGYLLHGTLEASVYEAVSLPNMDMFSERVRLFANNLPGPLEKLKKATGVHGPTSVITSDPYTVVVVAGARVARTRVISNNANPKWNEHFLVPVAHHTFDIVFVVKDQDVMGSQRIGQVKISAGPLLNGGVVDGWYDLLDKEGKPCHAGAKLRVSARYIPVEQNVIYSQGVGSAHGVANTYFPMRKGCRLTLYQDAHVYDHTLPNIMLDGGIQYAHGRCWEDICSAINDAQHLIYITGWSVWDKVALVRDANRPMIEGGNLTLGELLKKKASQGVRVLLLLWDDKSSHDLHFVKTSGVMNTFDEETKKFFKNTGVRCVLAPRYGASKTTWFRQRVVGTLYTHHQKCVIVDSGPYGQRRLSSFVGGLDLTAGRWDTPSHYIFASLQREHKDDFRNKSWEYAPGSGGPREPWHDLHCKIEGHAAYDVLTNFEQRWRKATPRHDDELIDIDRHEGLWGPSNRAPDAGDPALFVSGDQDPETWHVQIFRSIDSGSVKGFPTTVDEVHKENLVWGKSVAIDISIQMAYINAIRCAQHFIYIENQYFLGSSYNWPDYTSAGANHIIPMELALKICSKIREGKRFAVYIVVPMWPEGVPDSAPVQEILYFQSQTMKMMYGKVADALREVGASQAKPTDYLNFYCLGTKETVNSGETMPLQPPDNNSKHGLSQINRRMMIYVHAKGMVVDDELVIMGSANINQRSMDGSRDTEIAMGGYQPYHTWVRKNGHPRGQVYGYRMSLWAEHLGGLEPVFEEPESLECVQRVNYTADRNWEQYAAPEIIDMKSHLIRFPLKVEDNGAVTNLPGYLTFPDVGGKIMGSNQPKIPDDLTT</sequence>
<evidence type="ECO:0000313" key="14">
    <source>
        <dbReference type="EMBL" id="KAG0563481.1"/>
    </source>
</evidence>
<evidence type="ECO:0000256" key="8">
    <source>
        <dbReference type="ARBA" id="ARBA00022837"/>
    </source>
</evidence>
<organism evidence="14 15">
    <name type="scientific">Ceratodon purpureus</name>
    <name type="common">Fire moss</name>
    <name type="synonym">Dicranum purpureum</name>
    <dbReference type="NCBI Taxonomy" id="3225"/>
    <lineage>
        <taxon>Eukaryota</taxon>
        <taxon>Viridiplantae</taxon>
        <taxon>Streptophyta</taxon>
        <taxon>Embryophyta</taxon>
        <taxon>Bryophyta</taxon>
        <taxon>Bryophytina</taxon>
        <taxon>Bryopsida</taxon>
        <taxon>Dicranidae</taxon>
        <taxon>Pseudoditrichales</taxon>
        <taxon>Ditrichaceae</taxon>
        <taxon>Ceratodon</taxon>
    </lineage>
</organism>
<dbReference type="SMART" id="SM00155">
    <property type="entry name" value="PLDc"/>
    <property type="match status" value="2"/>
</dbReference>
<dbReference type="SMART" id="SM00239">
    <property type="entry name" value="C2"/>
    <property type="match status" value="1"/>
</dbReference>
<keyword evidence="5" id="KW-0479">Metal-binding</keyword>
<dbReference type="FunFam" id="3.30.870.10:FF:000025">
    <property type="entry name" value="Phospholipase D delta"/>
    <property type="match status" value="1"/>
</dbReference>
<dbReference type="Gene3D" id="3.30.870.10">
    <property type="entry name" value="Endonuclease Chain A"/>
    <property type="match status" value="2"/>
</dbReference>
<gene>
    <name evidence="14" type="ORF">KC19_8G034600</name>
</gene>
<feature type="domain" description="PLD phosphodiesterase" evidence="13">
    <location>
        <begin position="853"/>
        <end position="880"/>
    </location>
</feature>
<dbReference type="GO" id="GO:0004630">
    <property type="term" value="F:phospholipase D activity"/>
    <property type="evidence" value="ECO:0007669"/>
    <property type="project" value="UniProtKB-EC"/>
</dbReference>
<dbReference type="Gene3D" id="2.60.40.150">
    <property type="entry name" value="C2 domain"/>
    <property type="match status" value="1"/>
</dbReference>
<evidence type="ECO:0000256" key="5">
    <source>
        <dbReference type="ARBA" id="ARBA00022723"/>
    </source>
</evidence>
<feature type="domain" description="C2" evidence="12">
    <location>
        <begin position="173"/>
        <end position="319"/>
    </location>
</feature>
<dbReference type="PANTHER" id="PTHR18896:SF60">
    <property type="entry name" value="PHOSPHOLIPASE D"/>
    <property type="match status" value="1"/>
</dbReference>
<accession>A0A8T0GUR5</accession>
<dbReference type="GO" id="GO:0005886">
    <property type="term" value="C:plasma membrane"/>
    <property type="evidence" value="ECO:0007669"/>
    <property type="project" value="TreeGrafter"/>
</dbReference>
<dbReference type="Pfam" id="PF12357">
    <property type="entry name" value="PLD_C"/>
    <property type="match status" value="1"/>
</dbReference>
<dbReference type="EC" id="3.1.4.4" evidence="4"/>
<keyword evidence="15" id="KW-1185">Reference proteome</keyword>
<evidence type="ECO:0000313" key="15">
    <source>
        <dbReference type="Proteomes" id="UP000822688"/>
    </source>
</evidence>
<dbReference type="SUPFAM" id="SSF56024">
    <property type="entry name" value="Phospholipase D/nuclease"/>
    <property type="match status" value="2"/>
</dbReference>
<evidence type="ECO:0000256" key="2">
    <source>
        <dbReference type="ARBA" id="ARBA00001913"/>
    </source>
</evidence>
<feature type="domain" description="PLD phosphodiesterase" evidence="13">
    <location>
        <begin position="521"/>
        <end position="555"/>
    </location>
</feature>
<keyword evidence="8" id="KW-0106">Calcium</keyword>
<evidence type="ECO:0000256" key="4">
    <source>
        <dbReference type="ARBA" id="ARBA00012027"/>
    </source>
</evidence>
<evidence type="ECO:0000256" key="3">
    <source>
        <dbReference type="ARBA" id="ARBA00010683"/>
    </source>
</evidence>
<proteinExistence type="inferred from homology"/>
<keyword evidence="9" id="KW-0442">Lipid degradation</keyword>
<dbReference type="InterPro" id="IPR015679">
    <property type="entry name" value="PLipase_D_fam"/>
</dbReference>
<dbReference type="SUPFAM" id="SSF49562">
    <property type="entry name" value="C2 domain (Calcium/lipid-binding domain, CaLB)"/>
    <property type="match status" value="1"/>
</dbReference>
<dbReference type="AlphaFoldDB" id="A0A8T0GUR5"/>
<dbReference type="Pfam" id="PF00168">
    <property type="entry name" value="C2"/>
    <property type="match status" value="1"/>
</dbReference>
<reference evidence="14" key="1">
    <citation type="submission" date="2020-06" db="EMBL/GenBank/DDBJ databases">
        <title>WGS assembly of Ceratodon purpureus strain R40.</title>
        <authorList>
            <person name="Carey S.B."/>
            <person name="Jenkins J."/>
            <person name="Shu S."/>
            <person name="Lovell J.T."/>
            <person name="Sreedasyam A."/>
            <person name="Maumus F."/>
            <person name="Tiley G.P."/>
            <person name="Fernandez-Pozo N."/>
            <person name="Barry K."/>
            <person name="Chen C."/>
            <person name="Wang M."/>
            <person name="Lipzen A."/>
            <person name="Daum C."/>
            <person name="Saski C.A."/>
            <person name="Payton A.C."/>
            <person name="Mcbreen J.C."/>
            <person name="Conrad R.E."/>
            <person name="Kollar L.M."/>
            <person name="Olsson S."/>
            <person name="Huttunen S."/>
            <person name="Landis J.B."/>
            <person name="Wickett N.J."/>
            <person name="Johnson M.G."/>
            <person name="Rensing S.A."/>
            <person name="Grimwood J."/>
            <person name="Schmutz J."/>
            <person name="Mcdaniel S.F."/>
        </authorList>
    </citation>
    <scope>NUCLEOTIDE SEQUENCE</scope>
    <source>
        <strain evidence="14">R40</strain>
    </source>
</reference>
<keyword evidence="6" id="KW-0677">Repeat</keyword>
<name>A0A8T0GUR5_CERPU</name>
<protein>
    <recommendedName>
        <fullName evidence="4">phospholipase D</fullName>
        <ecNumber evidence="4">3.1.4.4</ecNumber>
    </recommendedName>
</protein>
<feature type="compositionally biased region" description="Pro residues" evidence="11">
    <location>
        <begin position="22"/>
        <end position="37"/>
    </location>
</feature>
<dbReference type="EMBL" id="CM026429">
    <property type="protein sequence ID" value="KAG0563481.1"/>
    <property type="molecule type" value="Genomic_DNA"/>
</dbReference>
<keyword evidence="7" id="KW-0378">Hydrolase</keyword>
<dbReference type="GO" id="GO:0009395">
    <property type="term" value="P:phospholipid catabolic process"/>
    <property type="evidence" value="ECO:0007669"/>
    <property type="project" value="TreeGrafter"/>
</dbReference>
<dbReference type="Proteomes" id="UP000822688">
    <property type="component" value="Chromosome 8"/>
</dbReference>
<dbReference type="Pfam" id="PF00614">
    <property type="entry name" value="PLDc"/>
    <property type="match status" value="1"/>
</dbReference>
<dbReference type="InterPro" id="IPR035892">
    <property type="entry name" value="C2_domain_sf"/>
</dbReference>
<keyword evidence="10" id="KW-0443">Lipid metabolism</keyword>
<comment type="caution">
    <text evidence="14">The sequence shown here is derived from an EMBL/GenBank/DDBJ whole genome shotgun (WGS) entry which is preliminary data.</text>
</comment>